<dbReference type="CDD" id="cd00158">
    <property type="entry name" value="RHOD"/>
    <property type="match status" value="1"/>
</dbReference>
<feature type="domain" description="Rhodanese" evidence="1">
    <location>
        <begin position="62"/>
        <end position="157"/>
    </location>
</feature>
<dbReference type="PANTHER" id="PTHR43031:SF1">
    <property type="entry name" value="PYRIDINE NUCLEOTIDE-DISULPHIDE OXIDOREDUCTASE"/>
    <property type="match status" value="1"/>
</dbReference>
<evidence type="ECO:0000259" key="1">
    <source>
        <dbReference type="PROSITE" id="PS50206"/>
    </source>
</evidence>
<dbReference type="InterPro" id="IPR001763">
    <property type="entry name" value="Rhodanese-like_dom"/>
</dbReference>
<evidence type="ECO:0000313" key="3">
    <source>
        <dbReference type="Proteomes" id="UP000000483"/>
    </source>
</evidence>
<dbReference type="STRING" id="880072.Desac_2226"/>
<gene>
    <name evidence="2" type="ordered locus">Desac_2226</name>
</gene>
<dbReference type="InterPro" id="IPR050229">
    <property type="entry name" value="GlpE_sulfurtransferase"/>
</dbReference>
<dbReference type="HOGENOM" id="CLU_089574_8_0_7"/>
<reference evidence="2 3" key="1">
    <citation type="journal article" date="2011" name="Stand. Genomic Sci.">
        <title>Complete genome sequence of the acetate-degrading sulfate reducer Desulfobacca acetoxidans type strain (ASRB2).</title>
        <authorList>
            <person name="Goker M."/>
            <person name="Teshima H."/>
            <person name="Lapidus A."/>
            <person name="Nolan M."/>
            <person name="Lucas S."/>
            <person name="Hammon N."/>
            <person name="Deshpande S."/>
            <person name="Cheng J.F."/>
            <person name="Tapia R."/>
            <person name="Han C."/>
            <person name="Goodwin L."/>
            <person name="Pitluck S."/>
            <person name="Huntemann M."/>
            <person name="Liolios K."/>
            <person name="Ivanova N."/>
            <person name="Pagani I."/>
            <person name="Mavromatis K."/>
            <person name="Ovchinikova G."/>
            <person name="Pati A."/>
            <person name="Chen A."/>
            <person name="Palaniappan K."/>
            <person name="Land M."/>
            <person name="Hauser L."/>
            <person name="Brambilla E.M."/>
            <person name="Rohde M."/>
            <person name="Spring S."/>
            <person name="Detter J.C."/>
            <person name="Woyke T."/>
            <person name="Bristow J."/>
            <person name="Eisen J.A."/>
            <person name="Markowitz V."/>
            <person name="Hugenholtz P."/>
            <person name="Kyrpides N.C."/>
            <person name="Klenk H.P."/>
        </authorList>
    </citation>
    <scope>NUCLEOTIDE SEQUENCE [LARGE SCALE GENOMIC DNA]</scope>
    <source>
        <strain evidence="3">ATCC 700848 / DSM 11109 / ASRB2</strain>
    </source>
</reference>
<dbReference type="InterPro" id="IPR036873">
    <property type="entry name" value="Rhodanese-like_dom_sf"/>
</dbReference>
<evidence type="ECO:0000313" key="2">
    <source>
        <dbReference type="EMBL" id="AEB10054.1"/>
    </source>
</evidence>
<sequence length="159" mass="18443">MWSLFFCSLALILGLIWHWPMIYQGLQGRLIYTLQQLEQQEAARRLEGVRTFNLEQAFVRHQQGQTLFLDARPYQEYQELHIEGALNLTPAQVESNQVPQFLRDVNRQQPVIVYCGNEDCHASLQVAEWLQSLGFSRVAVFLSGFRAWDQAGYPVDVSR</sequence>
<dbReference type="SUPFAM" id="SSF52821">
    <property type="entry name" value="Rhodanese/Cell cycle control phosphatase"/>
    <property type="match status" value="1"/>
</dbReference>
<dbReference type="PANTHER" id="PTHR43031">
    <property type="entry name" value="FAD-DEPENDENT OXIDOREDUCTASE"/>
    <property type="match status" value="1"/>
</dbReference>
<dbReference type="Pfam" id="PF00581">
    <property type="entry name" value="Rhodanese"/>
    <property type="match status" value="1"/>
</dbReference>
<dbReference type="Proteomes" id="UP000000483">
    <property type="component" value="Chromosome"/>
</dbReference>
<dbReference type="AlphaFoldDB" id="F2NFD5"/>
<dbReference type="SMART" id="SM00450">
    <property type="entry name" value="RHOD"/>
    <property type="match status" value="1"/>
</dbReference>
<name>F2NFD5_DESAR</name>
<accession>F2NFD5</accession>
<reference evidence="3" key="2">
    <citation type="submission" date="2011-03" db="EMBL/GenBank/DDBJ databases">
        <title>The complete genome of Desulfobacca acetoxidans DSM 11109.</title>
        <authorList>
            <consortium name="US DOE Joint Genome Institute (JGI-PGF)"/>
            <person name="Lucas S."/>
            <person name="Copeland A."/>
            <person name="Lapidus A."/>
            <person name="Bruce D."/>
            <person name="Goodwin L."/>
            <person name="Pitluck S."/>
            <person name="Peters L."/>
            <person name="Kyrpides N."/>
            <person name="Mavromatis K."/>
            <person name="Ivanova N."/>
            <person name="Ovchinnikova G."/>
            <person name="Teshima H."/>
            <person name="Detter J.C."/>
            <person name="Han C."/>
            <person name="Land M."/>
            <person name="Hauser L."/>
            <person name="Markowitz V."/>
            <person name="Cheng J.-F."/>
            <person name="Hugenholtz P."/>
            <person name="Woyke T."/>
            <person name="Wu D."/>
            <person name="Spring S."/>
            <person name="Schueler E."/>
            <person name="Brambilla E."/>
            <person name="Klenk H.-P."/>
            <person name="Eisen J.A."/>
        </authorList>
    </citation>
    <scope>NUCLEOTIDE SEQUENCE [LARGE SCALE GENOMIC DNA]</scope>
    <source>
        <strain evidence="3">ATCC 700848 / DSM 11109 / ASRB2</strain>
    </source>
</reference>
<proteinExistence type="predicted"/>
<organism evidence="2 3">
    <name type="scientific">Desulfobacca acetoxidans (strain ATCC 700848 / DSM 11109 / ASRB2)</name>
    <dbReference type="NCBI Taxonomy" id="880072"/>
    <lineage>
        <taxon>Bacteria</taxon>
        <taxon>Pseudomonadati</taxon>
        <taxon>Thermodesulfobacteriota</taxon>
        <taxon>Desulfobaccia</taxon>
        <taxon>Desulfobaccales</taxon>
        <taxon>Desulfobaccaceae</taxon>
        <taxon>Desulfobacca</taxon>
    </lineage>
</organism>
<dbReference type="EMBL" id="CP002629">
    <property type="protein sequence ID" value="AEB10054.1"/>
    <property type="molecule type" value="Genomic_DNA"/>
</dbReference>
<keyword evidence="3" id="KW-1185">Reference proteome</keyword>
<dbReference type="KEGG" id="dao:Desac_2226"/>
<dbReference type="PROSITE" id="PS50206">
    <property type="entry name" value="RHODANESE_3"/>
    <property type="match status" value="1"/>
</dbReference>
<dbReference type="Gene3D" id="3.40.250.10">
    <property type="entry name" value="Rhodanese-like domain"/>
    <property type="match status" value="1"/>
</dbReference>
<protein>
    <submittedName>
        <fullName evidence="2">Rhodanese-like protein</fullName>
    </submittedName>
</protein>
<dbReference type="eggNOG" id="COG0607">
    <property type="taxonomic scope" value="Bacteria"/>
</dbReference>